<keyword evidence="1" id="KW-0472">Membrane</keyword>
<accession>A0A813BCE9</accession>
<keyword evidence="1" id="KW-0812">Transmembrane</keyword>
<evidence type="ECO:0000313" key="3">
    <source>
        <dbReference type="Proteomes" id="UP000601435"/>
    </source>
</evidence>
<keyword evidence="1" id="KW-1133">Transmembrane helix</keyword>
<proteinExistence type="predicted"/>
<reference evidence="2" key="1">
    <citation type="submission" date="2021-02" db="EMBL/GenBank/DDBJ databases">
        <authorList>
            <person name="Dougan E. K."/>
            <person name="Rhodes N."/>
            <person name="Thang M."/>
            <person name="Chan C."/>
        </authorList>
    </citation>
    <scope>NUCLEOTIDE SEQUENCE</scope>
</reference>
<organism evidence="2 3">
    <name type="scientific">Symbiodinium necroappetens</name>
    <dbReference type="NCBI Taxonomy" id="1628268"/>
    <lineage>
        <taxon>Eukaryota</taxon>
        <taxon>Sar</taxon>
        <taxon>Alveolata</taxon>
        <taxon>Dinophyceae</taxon>
        <taxon>Suessiales</taxon>
        <taxon>Symbiodiniaceae</taxon>
        <taxon>Symbiodinium</taxon>
    </lineage>
</organism>
<sequence length="176" mass="19188">MSGGCLCSAVQRRLTGAVPESDRPGVYGYVERLCAVWHGCLGSFAVGVLILLDLGRHMRDDYALTTLSGKPVEKGAVILARPGTLDQEDADLSRCLAMMQEDLLVVAGEFFGMRNLVLFMSGAILFGIGLQLTLRFSRVRVSVLGCFFGVALCCHCGESRIQVRYRHAQECITSPR</sequence>
<protein>
    <submittedName>
        <fullName evidence="2">Uncharacterized protein</fullName>
    </submittedName>
</protein>
<name>A0A813BCE9_9DINO</name>
<evidence type="ECO:0000256" key="1">
    <source>
        <dbReference type="SAM" id="Phobius"/>
    </source>
</evidence>
<gene>
    <name evidence="2" type="ORF">SNEC2469_LOCUS30237</name>
</gene>
<evidence type="ECO:0000313" key="2">
    <source>
        <dbReference type="EMBL" id="CAE7899811.1"/>
    </source>
</evidence>
<dbReference type="AlphaFoldDB" id="A0A813BCE9"/>
<dbReference type="EMBL" id="CAJNJA010070029">
    <property type="protein sequence ID" value="CAE7899811.1"/>
    <property type="molecule type" value="Genomic_DNA"/>
</dbReference>
<feature type="transmembrane region" description="Helical" evidence="1">
    <location>
        <begin position="35"/>
        <end position="54"/>
    </location>
</feature>
<dbReference type="OrthoDB" id="10576635at2759"/>
<dbReference type="Proteomes" id="UP000601435">
    <property type="component" value="Unassembled WGS sequence"/>
</dbReference>
<comment type="caution">
    <text evidence="2">The sequence shown here is derived from an EMBL/GenBank/DDBJ whole genome shotgun (WGS) entry which is preliminary data.</text>
</comment>
<feature type="transmembrane region" description="Helical" evidence="1">
    <location>
        <begin position="116"/>
        <end position="133"/>
    </location>
</feature>
<keyword evidence="3" id="KW-1185">Reference proteome</keyword>